<sequence>MSTKSESTSTMVKSAWPSMQPPQDIDFAIPNIERTYLPAKMNYVTADTTLISSRRDTSGSDSTLEGAKWDGVDLNIHNARNAGETMKLKSNGFELIPSRVSDTDINYFDQTDVLEQYYPICEDLIAKALQNDLGNSAKNKFTVKAFDHNVRSTKGGTIDNSAGATVQQPVAVVHGDYTRVSAPHRLQELTLTPKSNDVLKEKLGQASLLDSDIVKEAIEGKRRFALINVWRNLQKDKPVRQYPLACVDAHTVKFDDLRTFQIHYKDRIGENYFVCHHPRQQWWYYPAMEHDEALLIKQWDSFGGLAKGQEQDEKDDVSTMSLHSSLLDTSSDTTERESIEVRCVVIWDE</sequence>
<evidence type="ECO:0000313" key="3">
    <source>
        <dbReference type="Proteomes" id="UP000095751"/>
    </source>
</evidence>
<reference evidence="2 3" key="1">
    <citation type="submission" date="2016-09" db="EMBL/GenBank/DDBJ databases">
        <title>Extensive genetic diversity and differential bi-allelic expression allows diatom success in the polar Southern Ocean.</title>
        <authorList>
            <consortium name="DOE Joint Genome Institute"/>
            <person name="Mock T."/>
            <person name="Otillar R.P."/>
            <person name="Strauss J."/>
            <person name="Dupont C."/>
            <person name="Frickenhaus S."/>
            <person name="Maumus F."/>
            <person name="Mcmullan M."/>
            <person name="Sanges R."/>
            <person name="Schmutz J."/>
            <person name="Toseland A."/>
            <person name="Valas R."/>
            <person name="Veluchamy A."/>
            <person name="Ward B.J."/>
            <person name="Allen A."/>
            <person name="Barry K."/>
            <person name="Falciatore A."/>
            <person name="Ferrante M."/>
            <person name="Fortunato A.E."/>
            <person name="Gloeckner G."/>
            <person name="Gruber A."/>
            <person name="Hipkin R."/>
            <person name="Janech M."/>
            <person name="Kroth P."/>
            <person name="Leese F."/>
            <person name="Lindquist E."/>
            <person name="Lyon B.R."/>
            <person name="Martin J."/>
            <person name="Mayer C."/>
            <person name="Parker M."/>
            <person name="Quesneville H."/>
            <person name="Raymond J."/>
            <person name="Uhlig C."/>
            <person name="Valentin K.U."/>
            <person name="Worden A.Z."/>
            <person name="Armbrust E.V."/>
            <person name="Bowler C."/>
            <person name="Green B."/>
            <person name="Moulton V."/>
            <person name="Van Oosterhout C."/>
            <person name="Grigoriev I."/>
        </authorList>
    </citation>
    <scope>NUCLEOTIDE SEQUENCE [LARGE SCALE GENOMIC DNA]</scope>
    <source>
        <strain evidence="2 3">CCMP1102</strain>
    </source>
</reference>
<proteinExistence type="inferred from homology"/>
<protein>
    <submittedName>
        <fullName evidence="2">Uncharacterized protein</fullName>
    </submittedName>
</protein>
<dbReference type="GO" id="GO:0016491">
    <property type="term" value="F:oxidoreductase activity"/>
    <property type="evidence" value="ECO:0007669"/>
    <property type="project" value="InterPro"/>
</dbReference>
<gene>
    <name evidence="2" type="ORF">FRACYDRAFT_269628</name>
</gene>
<dbReference type="EMBL" id="KV784360">
    <property type="protein sequence ID" value="OEU14647.1"/>
    <property type="molecule type" value="Genomic_DNA"/>
</dbReference>
<dbReference type="AlphaFoldDB" id="A0A1E7F912"/>
<dbReference type="PANTHER" id="PTHR34598">
    <property type="entry name" value="BLL6449 PROTEIN"/>
    <property type="match status" value="1"/>
</dbReference>
<comment type="similarity">
    <text evidence="1">Belongs to the asaB hydroxylase/desaturase family.</text>
</comment>
<dbReference type="InParanoid" id="A0A1E7F912"/>
<keyword evidence="3" id="KW-1185">Reference proteome</keyword>
<dbReference type="PANTHER" id="PTHR34598:SF3">
    <property type="entry name" value="OXIDOREDUCTASE AN1597"/>
    <property type="match status" value="1"/>
</dbReference>
<dbReference type="OrthoDB" id="412788at2759"/>
<evidence type="ECO:0000256" key="1">
    <source>
        <dbReference type="ARBA" id="ARBA00023604"/>
    </source>
</evidence>
<dbReference type="NCBIfam" id="NF041278">
    <property type="entry name" value="CmcJ_NvfI_EfuI"/>
    <property type="match status" value="1"/>
</dbReference>
<organism evidence="2 3">
    <name type="scientific">Fragilariopsis cylindrus CCMP1102</name>
    <dbReference type="NCBI Taxonomy" id="635003"/>
    <lineage>
        <taxon>Eukaryota</taxon>
        <taxon>Sar</taxon>
        <taxon>Stramenopiles</taxon>
        <taxon>Ochrophyta</taxon>
        <taxon>Bacillariophyta</taxon>
        <taxon>Bacillariophyceae</taxon>
        <taxon>Bacillariophycidae</taxon>
        <taxon>Bacillariales</taxon>
        <taxon>Bacillariaceae</taxon>
        <taxon>Fragilariopsis</taxon>
    </lineage>
</organism>
<dbReference type="InterPro" id="IPR044053">
    <property type="entry name" value="AsaB-like"/>
</dbReference>
<name>A0A1E7F912_9STRA</name>
<accession>A0A1E7F912</accession>
<dbReference type="KEGG" id="fcy:FRACYDRAFT_269628"/>
<evidence type="ECO:0000313" key="2">
    <source>
        <dbReference type="EMBL" id="OEU14647.1"/>
    </source>
</evidence>
<dbReference type="Proteomes" id="UP000095751">
    <property type="component" value="Unassembled WGS sequence"/>
</dbReference>